<protein>
    <submittedName>
        <fullName evidence="1">Uncharacterized protein</fullName>
    </submittedName>
</protein>
<sequence length="207" mass="24219">MSTKKTCPLCRYELFPAEDLGDHGYNPWLDEYDPPLQTSGVSQEYDFVFTHPAIPEFSWEEATISELGLSSAHSSTATRRYFEAYSETHVTPRRRVRETNTRRPGLRKVSTPCREDEDIWITLFSDEEQKLDPPACEDIWVTFLDDDDDDDLVLPHFPSEHSLFIFDHRKIVPDTMFDDLLANHMHWMGDMDGEDELQVYDVFDYLV</sequence>
<name>A0A6A5SX03_9PLEO</name>
<dbReference type="Proteomes" id="UP000800038">
    <property type="component" value="Unassembled WGS sequence"/>
</dbReference>
<dbReference type="EMBL" id="ML976012">
    <property type="protein sequence ID" value="KAF1945011.1"/>
    <property type="molecule type" value="Genomic_DNA"/>
</dbReference>
<dbReference type="AlphaFoldDB" id="A0A6A5SX03"/>
<keyword evidence="2" id="KW-1185">Reference proteome</keyword>
<organism evidence="1 2">
    <name type="scientific">Clathrospora elynae</name>
    <dbReference type="NCBI Taxonomy" id="706981"/>
    <lineage>
        <taxon>Eukaryota</taxon>
        <taxon>Fungi</taxon>
        <taxon>Dikarya</taxon>
        <taxon>Ascomycota</taxon>
        <taxon>Pezizomycotina</taxon>
        <taxon>Dothideomycetes</taxon>
        <taxon>Pleosporomycetidae</taxon>
        <taxon>Pleosporales</taxon>
        <taxon>Diademaceae</taxon>
        <taxon>Clathrospora</taxon>
    </lineage>
</organism>
<accession>A0A6A5SX03</accession>
<evidence type="ECO:0000313" key="1">
    <source>
        <dbReference type="EMBL" id="KAF1945011.1"/>
    </source>
</evidence>
<reference evidence="1" key="1">
    <citation type="journal article" date="2020" name="Stud. Mycol.">
        <title>101 Dothideomycetes genomes: a test case for predicting lifestyles and emergence of pathogens.</title>
        <authorList>
            <person name="Haridas S."/>
            <person name="Albert R."/>
            <person name="Binder M."/>
            <person name="Bloem J."/>
            <person name="Labutti K."/>
            <person name="Salamov A."/>
            <person name="Andreopoulos B."/>
            <person name="Baker S."/>
            <person name="Barry K."/>
            <person name="Bills G."/>
            <person name="Bluhm B."/>
            <person name="Cannon C."/>
            <person name="Castanera R."/>
            <person name="Culley D."/>
            <person name="Daum C."/>
            <person name="Ezra D."/>
            <person name="Gonzalez J."/>
            <person name="Henrissat B."/>
            <person name="Kuo A."/>
            <person name="Liang C."/>
            <person name="Lipzen A."/>
            <person name="Lutzoni F."/>
            <person name="Magnuson J."/>
            <person name="Mondo S."/>
            <person name="Nolan M."/>
            <person name="Ohm R."/>
            <person name="Pangilinan J."/>
            <person name="Park H.-J."/>
            <person name="Ramirez L."/>
            <person name="Alfaro M."/>
            <person name="Sun H."/>
            <person name="Tritt A."/>
            <person name="Yoshinaga Y."/>
            <person name="Zwiers L.-H."/>
            <person name="Turgeon B."/>
            <person name="Goodwin S."/>
            <person name="Spatafora J."/>
            <person name="Crous P."/>
            <person name="Grigoriev I."/>
        </authorList>
    </citation>
    <scope>NUCLEOTIDE SEQUENCE</scope>
    <source>
        <strain evidence="1">CBS 161.51</strain>
    </source>
</reference>
<proteinExistence type="predicted"/>
<evidence type="ECO:0000313" key="2">
    <source>
        <dbReference type="Proteomes" id="UP000800038"/>
    </source>
</evidence>
<gene>
    <name evidence="1" type="ORF">EJ02DRAFT_419812</name>
</gene>